<dbReference type="SUPFAM" id="SSF58104">
    <property type="entry name" value="Methyl-accepting chemotaxis protein (MCP) signaling domain"/>
    <property type="match status" value="1"/>
</dbReference>
<keyword evidence="4" id="KW-1133">Transmembrane helix</keyword>
<reference evidence="7 8" key="1">
    <citation type="submission" date="2016-10" db="EMBL/GenBank/DDBJ databases">
        <authorList>
            <person name="de Groot N.N."/>
        </authorList>
    </citation>
    <scope>NUCLEOTIDE SEQUENCE [LARGE SCALE GENOMIC DNA]</scope>
    <source>
        <strain evidence="7 8">DSM 12272</strain>
    </source>
</reference>
<dbReference type="PANTHER" id="PTHR32089">
    <property type="entry name" value="METHYL-ACCEPTING CHEMOTAXIS PROTEIN MCPB"/>
    <property type="match status" value="1"/>
</dbReference>
<dbReference type="PROSITE" id="PS50885">
    <property type="entry name" value="HAMP"/>
    <property type="match status" value="1"/>
</dbReference>
<evidence type="ECO:0000256" key="4">
    <source>
        <dbReference type="SAM" id="Phobius"/>
    </source>
</evidence>
<dbReference type="RefSeq" id="WP_089968683.1">
    <property type="nucleotide sequence ID" value="NZ_FNJM01000004.1"/>
</dbReference>
<feature type="transmembrane region" description="Helical" evidence="4">
    <location>
        <begin position="15"/>
        <end position="35"/>
    </location>
</feature>
<dbReference type="OrthoDB" id="9760371at2"/>
<dbReference type="AlphaFoldDB" id="A0A1H0S3W4"/>
<keyword evidence="8" id="KW-1185">Reference proteome</keyword>
<dbReference type="EMBL" id="FNJM01000004">
    <property type="protein sequence ID" value="SDP36249.1"/>
    <property type="molecule type" value="Genomic_DNA"/>
</dbReference>
<dbReference type="CDD" id="cd12913">
    <property type="entry name" value="PDC1_MCP_like"/>
    <property type="match status" value="1"/>
</dbReference>
<dbReference type="CDD" id="cd06225">
    <property type="entry name" value="HAMP"/>
    <property type="match status" value="1"/>
</dbReference>
<feature type="domain" description="HAMP" evidence="6">
    <location>
        <begin position="330"/>
        <end position="382"/>
    </location>
</feature>
<dbReference type="Pfam" id="PF00015">
    <property type="entry name" value="MCPsignal"/>
    <property type="match status" value="1"/>
</dbReference>
<evidence type="ECO:0000256" key="2">
    <source>
        <dbReference type="ARBA" id="ARBA00029447"/>
    </source>
</evidence>
<dbReference type="Pfam" id="PF00672">
    <property type="entry name" value="HAMP"/>
    <property type="match status" value="1"/>
</dbReference>
<dbReference type="Gene3D" id="3.30.450.20">
    <property type="entry name" value="PAS domain"/>
    <property type="match status" value="2"/>
</dbReference>
<dbReference type="InterPro" id="IPR029151">
    <property type="entry name" value="Sensor-like_sf"/>
</dbReference>
<name>A0A1H0S3W4_9CLOT</name>
<evidence type="ECO:0000256" key="1">
    <source>
        <dbReference type="ARBA" id="ARBA00023224"/>
    </source>
</evidence>
<accession>A0A1H0S3W4</accession>
<evidence type="ECO:0000259" key="5">
    <source>
        <dbReference type="PROSITE" id="PS50111"/>
    </source>
</evidence>
<dbReference type="GO" id="GO:0016020">
    <property type="term" value="C:membrane"/>
    <property type="evidence" value="ECO:0007669"/>
    <property type="project" value="InterPro"/>
</dbReference>
<dbReference type="InterPro" id="IPR003660">
    <property type="entry name" value="HAMP_dom"/>
</dbReference>
<sequence>MKLINLRSNTLKKRTLITILPIVIISMVILTGLSIRESRNIIDSEIKSKIDNKLGESSESIQKNLMKHSQLTQSLSKNIESSYKLVKKDNYISMVSKSISTNEETLGAGVWFDPYKFDANKKCFAIYEYREGGQIKYAPEYSDDSNKYHEESWYKVGIDSKKAIEWSDPYIDKVTKISMVTSTSPFYDENKKFLGVTTADIGLATMQKMVQEIKVGKDGNAFLIEKNGIYISDKDQEKILEQKITEDSNKSLAELGKEMIDKKNGQKTYDENGEENLVFYKSIPDVDWIIAIRIPTKELYQPITQLMIKSIVISLIAIVLIIIAVLILAKYLTVNIGKVNKISMAVAEGDLTNYLEINSEDEIGQMSTHINKMTDNLRTVVKMISDNSKLISSGSNELAVAMNIMNSKAQNISSTVNEISSDAQESSAVTEEISASVEEVNASLEELASRALNGSEKSNIISQRAIGVKERAQKSSSDTNELYKEKEISIVNAIKEGKVVTEIVAMADAIANISKQTNLLALNAAIEAARAGEEGKGFAVVADEVRKLAEETSMVVVKIQDTIKKVQVSFDNLAMNASGVLEFIDGKVIKDYELLVNIGEEYNNDAIFVNSMSEDISSMAEEINATFVEVSGAIQNMAENSQKTADNTGNILENINEVADSIEQVSRKVNGQAEIAEKLDLVITGFKI</sequence>
<dbReference type="SUPFAM" id="SSF103190">
    <property type="entry name" value="Sensory domain-like"/>
    <property type="match status" value="1"/>
</dbReference>
<dbReference type="PROSITE" id="PS50111">
    <property type="entry name" value="CHEMOTAXIS_TRANSDUC_2"/>
    <property type="match status" value="1"/>
</dbReference>
<dbReference type="SMART" id="SM00304">
    <property type="entry name" value="HAMP"/>
    <property type="match status" value="1"/>
</dbReference>
<dbReference type="CDD" id="cd12912">
    <property type="entry name" value="PDC2_MCP_like"/>
    <property type="match status" value="1"/>
</dbReference>
<keyword evidence="1 3" id="KW-0807">Transducer</keyword>
<dbReference type="InterPro" id="IPR004089">
    <property type="entry name" value="MCPsignal_dom"/>
</dbReference>
<dbReference type="GO" id="GO:0007165">
    <property type="term" value="P:signal transduction"/>
    <property type="evidence" value="ECO:0007669"/>
    <property type="project" value="UniProtKB-KW"/>
</dbReference>
<dbReference type="Proteomes" id="UP000198597">
    <property type="component" value="Unassembled WGS sequence"/>
</dbReference>
<gene>
    <name evidence="7" type="ORF">SAMN04488529_104146</name>
</gene>
<evidence type="ECO:0000313" key="7">
    <source>
        <dbReference type="EMBL" id="SDP36249.1"/>
    </source>
</evidence>
<keyword evidence="4" id="KW-0812">Transmembrane</keyword>
<evidence type="ECO:0000259" key="6">
    <source>
        <dbReference type="PROSITE" id="PS50885"/>
    </source>
</evidence>
<dbReference type="Pfam" id="PF22673">
    <property type="entry name" value="MCP-like_PDC_1"/>
    <property type="match status" value="1"/>
</dbReference>
<evidence type="ECO:0000313" key="8">
    <source>
        <dbReference type="Proteomes" id="UP000198597"/>
    </source>
</evidence>
<comment type="similarity">
    <text evidence="2">Belongs to the methyl-accepting chemotaxis (MCP) protein family.</text>
</comment>
<protein>
    <submittedName>
        <fullName evidence="7">Methyl-accepting chemotaxis sensory transducer with Cache sensor</fullName>
    </submittedName>
</protein>
<evidence type="ECO:0000256" key="3">
    <source>
        <dbReference type="PROSITE-ProRule" id="PRU00284"/>
    </source>
</evidence>
<dbReference type="STRING" id="94869.SAMN04488529_104146"/>
<dbReference type="Gene3D" id="1.10.287.950">
    <property type="entry name" value="Methyl-accepting chemotaxis protein"/>
    <property type="match status" value="1"/>
</dbReference>
<organism evidence="7 8">
    <name type="scientific">Clostridium gasigenes</name>
    <dbReference type="NCBI Taxonomy" id="94869"/>
    <lineage>
        <taxon>Bacteria</taxon>
        <taxon>Bacillati</taxon>
        <taxon>Bacillota</taxon>
        <taxon>Clostridia</taxon>
        <taxon>Eubacteriales</taxon>
        <taxon>Clostridiaceae</taxon>
        <taxon>Clostridium</taxon>
    </lineage>
</organism>
<feature type="transmembrane region" description="Helical" evidence="4">
    <location>
        <begin position="311"/>
        <end position="332"/>
    </location>
</feature>
<dbReference type="PANTHER" id="PTHR32089:SF112">
    <property type="entry name" value="LYSOZYME-LIKE PROTEIN-RELATED"/>
    <property type="match status" value="1"/>
</dbReference>
<proteinExistence type="inferred from homology"/>
<keyword evidence="4" id="KW-0472">Membrane</keyword>
<dbReference type="SMART" id="SM00283">
    <property type="entry name" value="MA"/>
    <property type="match status" value="1"/>
</dbReference>
<feature type="domain" description="Methyl-accepting transducer" evidence="5">
    <location>
        <begin position="401"/>
        <end position="659"/>
    </location>
</feature>